<dbReference type="Proteomes" id="UP000607311">
    <property type="component" value="Unassembled WGS sequence"/>
</dbReference>
<dbReference type="Gene3D" id="3.40.430.10">
    <property type="entry name" value="Dihydrofolate Reductase, subunit A"/>
    <property type="match status" value="1"/>
</dbReference>
<dbReference type="PANTHER" id="PTHR38011">
    <property type="entry name" value="DIHYDROFOLATE REDUCTASE FAMILY PROTEIN (AFU_ORTHOLOGUE AFUA_8G06820)"/>
    <property type="match status" value="1"/>
</dbReference>
<reference evidence="1" key="1">
    <citation type="submission" date="2021-01" db="EMBL/GenBank/DDBJ databases">
        <title>Whole genome shotgun sequence of Verrucosispora sediminis NBRC 107745.</title>
        <authorList>
            <person name="Komaki H."/>
            <person name="Tamura T."/>
        </authorList>
    </citation>
    <scope>NUCLEOTIDE SEQUENCE</scope>
    <source>
        <strain evidence="1">NBRC 107745</strain>
    </source>
</reference>
<proteinExistence type="predicted"/>
<dbReference type="InterPro" id="IPR024072">
    <property type="entry name" value="DHFR-like_dom_sf"/>
</dbReference>
<evidence type="ECO:0000313" key="1">
    <source>
        <dbReference type="EMBL" id="GIJ31393.1"/>
    </source>
</evidence>
<dbReference type="SUPFAM" id="SSF53597">
    <property type="entry name" value="Dihydrofolate reductase-like"/>
    <property type="match status" value="1"/>
</dbReference>
<dbReference type="PANTHER" id="PTHR38011:SF11">
    <property type="entry name" value="2,5-DIAMINO-6-RIBOSYLAMINO-4(3H)-PYRIMIDINONE 5'-PHOSPHATE REDUCTASE"/>
    <property type="match status" value="1"/>
</dbReference>
<keyword evidence="2" id="KW-1185">Reference proteome</keyword>
<dbReference type="RefSeq" id="WP_232511137.1">
    <property type="nucleotide sequence ID" value="NZ_BOPD01000005.1"/>
</dbReference>
<evidence type="ECO:0000313" key="2">
    <source>
        <dbReference type="Proteomes" id="UP000607311"/>
    </source>
</evidence>
<dbReference type="AlphaFoldDB" id="A0A9W5UN97"/>
<dbReference type="InterPro" id="IPR050765">
    <property type="entry name" value="Riboflavin_Biosynth_HTPR"/>
</dbReference>
<organism evidence="1 2">
    <name type="scientific">Micromonospora sediminimaris</name>
    <dbReference type="NCBI Taxonomy" id="547162"/>
    <lineage>
        <taxon>Bacteria</taxon>
        <taxon>Bacillati</taxon>
        <taxon>Actinomycetota</taxon>
        <taxon>Actinomycetes</taxon>
        <taxon>Micromonosporales</taxon>
        <taxon>Micromonosporaceae</taxon>
        <taxon>Micromonospora</taxon>
    </lineage>
</organism>
<dbReference type="EMBL" id="BOPD01000005">
    <property type="protein sequence ID" value="GIJ31393.1"/>
    <property type="molecule type" value="Genomic_DNA"/>
</dbReference>
<protein>
    <submittedName>
        <fullName evidence="1">Deaminase</fullName>
    </submittedName>
</protein>
<accession>A0A9W5UN97</accession>
<name>A0A9W5UN97_9ACTN</name>
<gene>
    <name evidence="1" type="ORF">Vse01_05410</name>
</gene>
<sequence>MEGLLRRLTYYVATTLDGFIAGPDGGDPSGQSYFPVPADLIDYMVTNFPETLPAPARAALGVEGPGKVFDTVLEGRASYQLGLDAGLDDAYPHLRHLVFSTTLRATPGNAVELVRTDALDRVRSLKQDGSELDIWLVGGGTLAHSLLPEIDRLIIKQHPSVIGSGIPMFAGPFQPTLFTHVDAAVLGSGVRVLTLDRS</sequence>
<comment type="caution">
    <text evidence="1">The sequence shown here is derived from an EMBL/GenBank/DDBJ whole genome shotgun (WGS) entry which is preliminary data.</text>
</comment>